<sequence>MGHMTQAQGTGFLCSGSQQIPSHSRVDSFGQALRYVPRPLRCRLGGFQKVDCTAPLSVDANQRLTFELHVRRWLTRSATWDINLQTDAQTTSPLSLIPPTIYTHPLFVPSFLCLRASSTRLSLPFFTSPASAGLCRRPRLVEIVPYCTLLLLPRRIVPKTPASATSLPPPRPPHLPPNVVLRWSAPFSVVLARWVSAAASPGVTSRWIDADPPD</sequence>
<reference evidence="1" key="1">
    <citation type="submission" date="2023-03" db="EMBL/GenBank/DDBJ databases">
        <title>Massive genome expansion in bonnet fungi (Mycena s.s.) driven by repeated elements and novel gene families across ecological guilds.</title>
        <authorList>
            <consortium name="Lawrence Berkeley National Laboratory"/>
            <person name="Harder C.B."/>
            <person name="Miyauchi S."/>
            <person name="Viragh M."/>
            <person name="Kuo A."/>
            <person name="Thoen E."/>
            <person name="Andreopoulos B."/>
            <person name="Lu D."/>
            <person name="Skrede I."/>
            <person name="Drula E."/>
            <person name="Henrissat B."/>
            <person name="Morin E."/>
            <person name="Kohler A."/>
            <person name="Barry K."/>
            <person name="LaButti K."/>
            <person name="Morin E."/>
            <person name="Salamov A."/>
            <person name="Lipzen A."/>
            <person name="Mereny Z."/>
            <person name="Hegedus B."/>
            <person name="Baldrian P."/>
            <person name="Stursova M."/>
            <person name="Weitz H."/>
            <person name="Taylor A."/>
            <person name="Grigoriev I.V."/>
            <person name="Nagy L.G."/>
            <person name="Martin F."/>
            <person name="Kauserud H."/>
        </authorList>
    </citation>
    <scope>NUCLEOTIDE SEQUENCE</scope>
    <source>
        <strain evidence="1">CBHHK173m</strain>
    </source>
</reference>
<evidence type="ECO:0000313" key="2">
    <source>
        <dbReference type="Proteomes" id="UP001222325"/>
    </source>
</evidence>
<comment type="caution">
    <text evidence="1">The sequence shown here is derived from an EMBL/GenBank/DDBJ whole genome shotgun (WGS) entry which is preliminary data.</text>
</comment>
<gene>
    <name evidence="1" type="ORF">B0H15DRAFT_484613</name>
</gene>
<evidence type="ECO:0000313" key="1">
    <source>
        <dbReference type="EMBL" id="KAJ7080349.1"/>
    </source>
</evidence>
<accession>A0AAD6TUP0</accession>
<keyword evidence="2" id="KW-1185">Reference proteome</keyword>
<organism evidence="1 2">
    <name type="scientific">Mycena belliarum</name>
    <dbReference type="NCBI Taxonomy" id="1033014"/>
    <lineage>
        <taxon>Eukaryota</taxon>
        <taxon>Fungi</taxon>
        <taxon>Dikarya</taxon>
        <taxon>Basidiomycota</taxon>
        <taxon>Agaricomycotina</taxon>
        <taxon>Agaricomycetes</taxon>
        <taxon>Agaricomycetidae</taxon>
        <taxon>Agaricales</taxon>
        <taxon>Marasmiineae</taxon>
        <taxon>Mycenaceae</taxon>
        <taxon>Mycena</taxon>
    </lineage>
</organism>
<dbReference type="AlphaFoldDB" id="A0AAD6TUP0"/>
<name>A0AAD6TUP0_9AGAR</name>
<proteinExistence type="predicted"/>
<protein>
    <submittedName>
        <fullName evidence="1">Uncharacterized protein</fullName>
    </submittedName>
</protein>
<dbReference type="Proteomes" id="UP001222325">
    <property type="component" value="Unassembled WGS sequence"/>
</dbReference>
<dbReference type="EMBL" id="JARJCN010000055">
    <property type="protein sequence ID" value="KAJ7080349.1"/>
    <property type="molecule type" value="Genomic_DNA"/>
</dbReference>